<reference evidence="1" key="2">
    <citation type="journal article" date="2021" name="Genome Biol. Evol.">
        <title>Developing a high-quality reference genome for a parasitic bivalve with doubly uniparental inheritance (Bivalvia: Unionida).</title>
        <authorList>
            <person name="Smith C.H."/>
        </authorList>
    </citation>
    <scope>NUCLEOTIDE SEQUENCE</scope>
    <source>
        <strain evidence="1">CHS0354</strain>
        <tissue evidence="1">Mantle</tissue>
    </source>
</reference>
<organism evidence="1 2">
    <name type="scientific">Potamilus streckersoni</name>
    <dbReference type="NCBI Taxonomy" id="2493646"/>
    <lineage>
        <taxon>Eukaryota</taxon>
        <taxon>Metazoa</taxon>
        <taxon>Spiralia</taxon>
        <taxon>Lophotrochozoa</taxon>
        <taxon>Mollusca</taxon>
        <taxon>Bivalvia</taxon>
        <taxon>Autobranchia</taxon>
        <taxon>Heteroconchia</taxon>
        <taxon>Palaeoheterodonta</taxon>
        <taxon>Unionida</taxon>
        <taxon>Unionoidea</taxon>
        <taxon>Unionidae</taxon>
        <taxon>Ambleminae</taxon>
        <taxon>Lampsilini</taxon>
        <taxon>Potamilus</taxon>
    </lineage>
</organism>
<proteinExistence type="predicted"/>
<gene>
    <name evidence="1" type="ORF">CHS0354_020991</name>
</gene>
<sequence length="246" mass="29030">MFMKLYFFSSHLHVFQLIKDLFTETKVKSFVVDFEKGICQGLRAAFGILQIHGCVFHFGQTFRRKFHQLGLEGNNFQSTPLRCDRVYQEHDSMYKLLRNVFALPILPSDDIPPSFTKRVDLEVVNMLSFLRYVEGNNIHNDKWTVDSWSDYGISIRTKIDVEWWHNRLNRRTRKGNLPFYLLITLLYKEARETGSVVRLSQDKTTSKETTKGQGRLIKLWEKYGNRQIRPNTLLRCCARLYGPCYT</sequence>
<protein>
    <recommendedName>
        <fullName evidence="3">MULE transposase domain-containing protein</fullName>
    </recommendedName>
</protein>
<evidence type="ECO:0000313" key="1">
    <source>
        <dbReference type="EMBL" id="KAK3579806.1"/>
    </source>
</evidence>
<reference evidence="1" key="3">
    <citation type="submission" date="2023-05" db="EMBL/GenBank/DDBJ databases">
        <authorList>
            <person name="Smith C.H."/>
        </authorList>
    </citation>
    <scope>NUCLEOTIDE SEQUENCE</scope>
    <source>
        <strain evidence="1">CHS0354</strain>
        <tissue evidence="1">Mantle</tissue>
    </source>
</reference>
<keyword evidence="2" id="KW-1185">Reference proteome</keyword>
<evidence type="ECO:0000313" key="2">
    <source>
        <dbReference type="Proteomes" id="UP001195483"/>
    </source>
</evidence>
<reference evidence="1" key="1">
    <citation type="journal article" date="2021" name="Genome Biol. Evol.">
        <title>A High-Quality Reference Genome for a Parasitic Bivalve with Doubly Uniparental Inheritance (Bivalvia: Unionida).</title>
        <authorList>
            <person name="Smith C.H."/>
        </authorList>
    </citation>
    <scope>NUCLEOTIDE SEQUENCE</scope>
    <source>
        <strain evidence="1">CHS0354</strain>
    </source>
</reference>
<accession>A0AAE0RUD6</accession>
<name>A0AAE0RUD6_9BIVA</name>
<comment type="caution">
    <text evidence="1">The sequence shown here is derived from an EMBL/GenBank/DDBJ whole genome shotgun (WGS) entry which is preliminary data.</text>
</comment>
<dbReference type="EMBL" id="JAEAOA010001287">
    <property type="protein sequence ID" value="KAK3579806.1"/>
    <property type="molecule type" value="Genomic_DNA"/>
</dbReference>
<dbReference type="Proteomes" id="UP001195483">
    <property type="component" value="Unassembled WGS sequence"/>
</dbReference>
<dbReference type="AlphaFoldDB" id="A0AAE0RUD6"/>
<evidence type="ECO:0008006" key="3">
    <source>
        <dbReference type="Google" id="ProtNLM"/>
    </source>
</evidence>